<proteinExistence type="predicted"/>
<dbReference type="EMBL" id="LN649229">
    <property type="protein sequence ID" value="CEI67357.1"/>
    <property type="molecule type" value="Genomic_DNA"/>
</dbReference>
<evidence type="ECO:0000313" key="3">
    <source>
        <dbReference type="Proteomes" id="UP000245910"/>
    </source>
</evidence>
<dbReference type="Proteomes" id="UP000245910">
    <property type="component" value="Chromosome I"/>
</dbReference>
<protein>
    <submittedName>
        <fullName evidence="2">Uncharacterized protein</fullName>
    </submittedName>
</protein>
<feature type="compositionally biased region" description="Polar residues" evidence="1">
    <location>
        <begin position="50"/>
        <end position="63"/>
    </location>
</feature>
<accession>A0A2L2TQQ2</accession>
<keyword evidence="3" id="KW-1185">Reference proteome</keyword>
<sequence>MDLPKNLYKDVDCTRRWPGGNPSSRFAWNVSLSNPTKADRQEDNPKSDDVTQPTRGRTPTGSPRDTVLHRKCIIYFCISIDKKAHELCGVSIVVIQTSIGKPIPFLLMTKEHQFVHPRTLMRSISGLIRWVIKGKVGEDFTAKLNTYHHAKKDSATPDCR</sequence>
<evidence type="ECO:0000256" key="1">
    <source>
        <dbReference type="SAM" id="MobiDB-lite"/>
    </source>
</evidence>
<dbReference type="AlphaFoldDB" id="A0A2L2TQQ2"/>
<name>A0A2L2TQQ2_9HYPO</name>
<feature type="compositionally biased region" description="Basic and acidic residues" evidence="1">
    <location>
        <begin position="37"/>
        <end position="49"/>
    </location>
</feature>
<organism evidence="2 3">
    <name type="scientific">Fusarium venenatum</name>
    <dbReference type="NCBI Taxonomy" id="56646"/>
    <lineage>
        <taxon>Eukaryota</taxon>
        <taxon>Fungi</taxon>
        <taxon>Dikarya</taxon>
        <taxon>Ascomycota</taxon>
        <taxon>Pezizomycotina</taxon>
        <taxon>Sordariomycetes</taxon>
        <taxon>Hypocreomycetidae</taxon>
        <taxon>Hypocreales</taxon>
        <taxon>Nectriaceae</taxon>
        <taxon>Fusarium</taxon>
    </lineage>
</organism>
<reference evidence="3" key="1">
    <citation type="submission" date="2014-10" db="EMBL/GenBank/DDBJ databases">
        <authorList>
            <person name="King R."/>
        </authorList>
    </citation>
    <scope>NUCLEOTIDE SEQUENCE [LARGE SCALE GENOMIC DNA]</scope>
    <source>
        <strain evidence="3">A3/5</strain>
    </source>
</reference>
<feature type="region of interest" description="Disordered" evidence="1">
    <location>
        <begin position="34"/>
        <end position="63"/>
    </location>
</feature>
<evidence type="ECO:0000313" key="2">
    <source>
        <dbReference type="EMBL" id="CEI67357.1"/>
    </source>
</evidence>